<protein>
    <submittedName>
        <fullName evidence="3">Putative lipoprotein with Yx(FWY)xxD motif</fullName>
    </submittedName>
</protein>
<name>A0A853CF02_9ACTN</name>
<feature type="signal peptide" evidence="2">
    <location>
        <begin position="1"/>
        <end position="19"/>
    </location>
</feature>
<dbReference type="InterPro" id="IPR005297">
    <property type="entry name" value="Lipoprotein_repeat"/>
</dbReference>
<keyword evidence="3" id="KW-0449">Lipoprotein</keyword>
<dbReference type="AlphaFoldDB" id="A0A853CF02"/>
<comment type="caution">
    <text evidence="3">The sequence shown here is derived from an EMBL/GenBank/DDBJ whole genome shotgun (WGS) entry which is preliminary data.</text>
</comment>
<keyword evidence="2" id="KW-0732">Signal</keyword>
<dbReference type="PROSITE" id="PS51257">
    <property type="entry name" value="PROKAR_LIPOPROTEIN"/>
    <property type="match status" value="1"/>
</dbReference>
<reference evidence="3 4" key="1">
    <citation type="submission" date="2020-07" db="EMBL/GenBank/DDBJ databases">
        <title>Sequencing the genomes of 1000 actinobacteria strains.</title>
        <authorList>
            <person name="Klenk H.-P."/>
        </authorList>
    </citation>
    <scope>NUCLEOTIDE SEQUENCE [LARGE SCALE GENOMIC DNA]</scope>
    <source>
        <strain evidence="3 4">DSM 104001</strain>
    </source>
</reference>
<dbReference type="PANTHER" id="PTHR39335">
    <property type="entry name" value="BLL4220 PROTEIN"/>
    <property type="match status" value="1"/>
</dbReference>
<accession>A0A853CF02</accession>
<dbReference type="GO" id="GO:0043448">
    <property type="term" value="P:alkane catabolic process"/>
    <property type="evidence" value="ECO:0007669"/>
    <property type="project" value="TreeGrafter"/>
</dbReference>
<evidence type="ECO:0000313" key="4">
    <source>
        <dbReference type="Proteomes" id="UP000541969"/>
    </source>
</evidence>
<dbReference type="Pfam" id="PF03640">
    <property type="entry name" value="Lipoprotein_15"/>
    <property type="match status" value="2"/>
</dbReference>
<dbReference type="PANTHER" id="PTHR39335:SF1">
    <property type="entry name" value="BLL4220 PROTEIN"/>
    <property type="match status" value="1"/>
</dbReference>
<proteinExistence type="predicted"/>
<evidence type="ECO:0000313" key="3">
    <source>
        <dbReference type="EMBL" id="NYJ05746.1"/>
    </source>
</evidence>
<keyword evidence="4" id="KW-1185">Reference proteome</keyword>
<gene>
    <name evidence="3" type="ORF">GGQ55_002024</name>
</gene>
<feature type="chain" id="PRO_5038601119" evidence="2">
    <location>
        <begin position="20"/>
        <end position="183"/>
    </location>
</feature>
<sequence>MVRKIGIITVFAAGALTLAACGGSSGSGGSSAASGSSTSSSSSAAAATDLASWDSPLGTIVVDDKAQTVYVFDKDTPGAASACTGTCVPLWPALTTTSSTPTVTGVTGMVGTAPTADGKQQVTLDGHRLYVFSGDSAAKQTNGQGFMGLWWAVAPDGTKVTGTASSGSSSAPSSSSGQPSYTY</sequence>
<dbReference type="Proteomes" id="UP000541969">
    <property type="component" value="Unassembled WGS sequence"/>
</dbReference>
<dbReference type="EMBL" id="JACBZT010000001">
    <property type="protein sequence ID" value="NYJ05746.1"/>
    <property type="molecule type" value="Genomic_DNA"/>
</dbReference>
<evidence type="ECO:0000256" key="1">
    <source>
        <dbReference type="SAM" id="MobiDB-lite"/>
    </source>
</evidence>
<feature type="region of interest" description="Disordered" evidence="1">
    <location>
        <begin position="160"/>
        <end position="183"/>
    </location>
</feature>
<dbReference type="RefSeq" id="WP_179716349.1">
    <property type="nucleotide sequence ID" value="NZ_JACBZT010000001.1"/>
</dbReference>
<evidence type="ECO:0000256" key="2">
    <source>
        <dbReference type="SAM" id="SignalP"/>
    </source>
</evidence>
<feature type="compositionally biased region" description="Low complexity" evidence="1">
    <location>
        <begin position="164"/>
        <end position="183"/>
    </location>
</feature>
<organism evidence="3 4">
    <name type="scientific">Petropleomorpha daqingensis</name>
    <dbReference type="NCBI Taxonomy" id="2026353"/>
    <lineage>
        <taxon>Bacteria</taxon>
        <taxon>Bacillati</taxon>
        <taxon>Actinomycetota</taxon>
        <taxon>Actinomycetes</taxon>
        <taxon>Geodermatophilales</taxon>
        <taxon>Geodermatophilaceae</taxon>
        <taxon>Petropleomorpha</taxon>
    </lineage>
</organism>